<dbReference type="Proteomes" id="UP000182444">
    <property type="component" value="Chromosome 1C"/>
</dbReference>
<dbReference type="GeneID" id="94582824"/>
<accession>A0A1D8N9C9</accession>
<reference evidence="1 2" key="1">
    <citation type="journal article" date="2016" name="PLoS ONE">
        <title>Sequence Assembly of Yarrowia lipolytica Strain W29/CLIB89 Shows Transposable Element Diversity.</title>
        <authorList>
            <person name="Magnan C."/>
            <person name="Yu J."/>
            <person name="Chang I."/>
            <person name="Jahn E."/>
            <person name="Kanomata Y."/>
            <person name="Wu J."/>
            <person name="Zeller M."/>
            <person name="Oakes M."/>
            <person name="Baldi P."/>
            <person name="Sandmeyer S."/>
        </authorList>
    </citation>
    <scope>NUCLEOTIDE SEQUENCE [LARGE SCALE GENOMIC DNA]</scope>
    <source>
        <strain evidence="2">CLIB89(W29)</strain>
    </source>
</reference>
<organism evidence="1 2">
    <name type="scientific">Yarrowia lipolytica</name>
    <name type="common">Candida lipolytica</name>
    <dbReference type="NCBI Taxonomy" id="4952"/>
    <lineage>
        <taxon>Eukaryota</taxon>
        <taxon>Fungi</taxon>
        <taxon>Dikarya</taxon>
        <taxon>Ascomycota</taxon>
        <taxon>Saccharomycotina</taxon>
        <taxon>Dipodascomycetes</taxon>
        <taxon>Dipodascales</taxon>
        <taxon>Dipodascales incertae sedis</taxon>
        <taxon>Yarrowia</taxon>
    </lineage>
</organism>
<proteinExistence type="predicted"/>
<gene>
    <name evidence="1" type="ORF">YALI1_C03213g</name>
</gene>
<dbReference type="RefSeq" id="XP_068138282.1">
    <property type="nucleotide sequence ID" value="XM_068282181.1"/>
</dbReference>
<evidence type="ECO:0000313" key="2">
    <source>
        <dbReference type="Proteomes" id="UP000182444"/>
    </source>
</evidence>
<protein>
    <submittedName>
        <fullName evidence="1">Uncharacterized protein</fullName>
    </submittedName>
</protein>
<evidence type="ECO:0000313" key="1">
    <source>
        <dbReference type="EMBL" id="AOW02227.1"/>
    </source>
</evidence>
<dbReference type="VEuPathDB" id="FungiDB:YALI1_C03213g"/>
<sequence>MSLGHSHIPSHFPTVYIYYRPSSHVILQGNLNLNSTQTLHDNLRFLCIRTSSAEPGWVSFDGPGKSRNSYLLWRTSSPTTRTRLRPIFMSGLPTIDLKIRMWTHISPTGMFTILSVRRLLEPVRPI</sequence>
<dbReference type="EMBL" id="CP017555">
    <property type="protein sequence ID" value="AOW02227.1"/>
    <property type="molecule type" value="Genomic_DNA"/>
</dbReference>
<dbReference type="AlphaFoldDB" id="A0A1D8N9C9"/>
<name>A0A1D8N9C9_YARLL</name>